<proteinExistence type="predicted"/>
<protein>
    <submittedName>
        <fullName evidence="1">Uncharacterized protein</fullName>
    </submittedName>
</protein>
<reference evidence="1 2" key="1">
    <citation type="submission" date="2019-03" db="EMBL/GenBank/DDBJ databases">
        <title>Single cell metagenomics reveals metabolic interactions within the superorganism composed of flagellate Streblomastix strix and complex community of Bacteroidetes bacteria on its surface.</title>
        <authorList>
            <person name="Treitli S.C."/>
            <person name="Kolisko M."/>
            <person name="Husnik F."/>
            <person name="Keeling P."/>
            <person name="Hampl V."/>
        </authorList>
    </citation>
    <scope>NUCLEOTIDE SEQUENCE [LARGE SCALE GENOMIC DNA]</scope>
    <source>
        <strain evidence="1">ST1C</strain>
    </source>
</reference>
<sequence>MTVQTRLGNVFINGLYHDLVYGFNYKGIDDGEPELFISMDYLYELLTSISDKITQTLEDIYSLMSDTSQWEVYNVVVQVFDIRLDPEGSEYSSLTQSSSKSFPTITHDEPIQYSNQEQNISLIRALTQLTQKSREMAVQPYRQEIGTG</sequence>
<comment type="caution">
    <text evidence="1">The sequence shown here is derived from an EMBL/GenBank/DDBJ whole genome shotgun (WGS) entry which is preliminary data.</text>
</comment>
<evidence type="ECO:0000313" key="1">
    <source>
        <dbReference type="EMBL" id="KAA6384797.1"/>
    </source>
</evidence>
<gene>
    <name evidence="1" type="ORF">EZS28_019675</name>
</gene>
<dbReference type="EMBL" id="SNRW01005571">
    <property type="protein sequence ID" value="KAA6384797.1"/>
    <property type="molecule type" value="Genomic_DNA"/>
</dbReference>
<feature type="non-terminal residue" evidence="1">
    <location>
        <position position="148"/>
    </location>
</feature>
<name>A0A5J4VQ69_9EUKA</name>
<evidence type="ECO:0000313" key="2">
    <source>
        <dbReference type="Proteomes" id="UP000324800"/>
    </source>
</evidence>
<organism evidence="1 2">
    <name type="scientific">Streblomastix strix</name>
    <dbReference type="NCBI Taxonomy" id="222440"/>
    <lineage>
        <taxon>Eukaryota</taxon>
        <taxon>Metamonada</taxon>
        <taxon>Preaxostyla</taxon>
        <taxon>Oxymonadida</taxon>
        <taxon>Streblomastigidae</taxon>
        <taxon>Streblomastix</taxon>
    </lineage>
</organism>
<accession>A0A5J4VQ69</accession>
<dbReference type="Proteomes" id="UP000324800">
    <property type="component" value="Unassembled WGS sequence"/>
</dbReference>
<dbReference type="AlphaFoldDB" id="A0A5J4VQ69"/>